<reference evidence="2" key="1">
    <citation type="submission" date="2010-05" db="EMBL/GenBank/DDBJ databases">
        <title>Complete sequence of Methylotenera sp. 301.</title>
        <authorList>
            <person name="Lucas S."/>
            <person name="Copeland A."/>
            <person name="Lapidus A."/>
            <person name="Cheng J.-F."/>
            <person name="Bruce D."/>
            <person name="Goodwin L."/>
            <person name="Pitluck S."/>
            <person name="Clum A."/>
            <person name="Land M."/>
            <person name="Hauser L."/>
            <person name="Kyrpides N."/>
            <person name="Ivanova N."/>
            <person name="Chistoservova L."/>
            <person name="Kalyuzhnaya M."/>
            <person name="Woyke T."/>
        </authorList>
    </citation>
    <scope>NUCLEOTIDE SEQUENCE [LARGE SCALE GENOMIC DNA]</scope>
    <source>
        <strain evidence="2">301</strain>
    </source>
</reference>
<dbReference type="EMBL" id="CP002056">
    <property type="protein sequence ID" value="ADI30049.1"/>
    <property type="molecule type" value="Genomic_DNA"/>
</dbReference>
<gene>
    <name evidence="1" type="ordered locus">M301_1669</name>
</gene>
<dbReference type="eggNOG" id="ENOG5030XJW">
    <property type="taxonomic scope" value="Bacteria"/>
</dbReference>
<keyword evidence="2" id="KW-1185">Reference proteome</keyword>
<evidence type="ECO:0000313" key="2">
    <source>
        <dbReference type="Proteomes" id="UP000000383"/>
    </source>
</evidence>
<protein>
    <submittedName>
        <fullName evidence="1">Uncharacterized protein</fullName>
    </submittedName>
</protein>
<evidence type="ECO:0000313" key="1">
    <source>
        <dbReference type="EMBL" id="ADI30049.1"/>
    </source>
</evidence>
<reference evidence="1 2" key="2">
    <citation type="journal article" date="2011" name="J. Bacteriol.">
        <title>Genomes of three methylotrophs from a single niche uncover genetic and metabolic divergence of Methylophilaceae.</title>
        <authorList>
            <person name="Lapidus A."/>
            <person name="Clum A."/>
            <person name="Labutti K."/>
            <person name="Kaluzhnaya M.G."/>
            <person name="Lim S."/>
            <person name="Beck D.A."/>
            <person name="Glavina Del Rio T."/>
            <person name="Nolan M."/>
            <person name="Mavromatis K."/>
            <person name="Huntemann M."/>
            <person name="Lucas S."/>
            <person name="Lidstrom M.E."/>
            <person name="Ivanova N."/>
            <person name="Chistoserdova L."/>
        </authorList>
    </citation>
    <scope>NUCLEOTIDE SEQUENCE [LARGE SCALE GENOMIC DNA]</scope>
    <source>
        <strain evidence="1 2">301</strain>
    </source>
</reference>
<dbReference type="KEGG" id="meh:M301_1669"/>
<dbReference type="Proteomes" id="UP000000383">
    <property type="component" value="Chromosome"/>
</dbReference>
<proteinExistence type="predicted"/>
<sequence length="188" mass="21288">MEMQYSKRIKLMHALCLTETLRDDEAKPNIDLNDYDALVSADYLSCYVTFKAIQAAERSPLAERTDNFDMLSVYQAYALLAYAFFTTPLAREDISPNFQTAQITIAKTLFAGLPDAELIEIIESGLQKFKLIGDAEVDHWFEFRENLDKLTVAFVIAGTDDESPHDKEDVIPLFGQLLSQLCEAFENV</sequence>
<accession>D7DJ14</accession>
<dbReference type="RefSeq" id="WP_013148361.1">
    <property type="nucleotide sequence ID" value="NC_014207.1"/>
</dbReference>
<organism evidence="1 2">
    <name type="scientific">Methylotenera versatilis (strain 301)</name>
    <dbReference type="NCBI Taxonomy" id="666681"/>
    <lineage>
        <taxon>Bacteria</taxon>
        <taxon>Pseudomonadati</taxon>
        <taxon>Pseudomonadota</taxon>
        <taxon>Betaproteobacteria</taxon>
        <taxon>Nitrosomonadales</taxon>
        <taxon>Methylophilaceae</taxon>
        <taxon>Methylotenera</taxon>
    </lineage>
</organism>
<dbReference type="HOGENOM" id="CLU_1446114_0_0_4"/>
<dbReference type="AlphaFoldDB" id="D7DJ14"/>
<name>D7DJ14_METV0</name>